<protein>
    <recommendedName>
        <fullName evidence="3">Myb/SANT-like DNA-binding domain-containing protein</fullName>
    </recommendedName>
</protein>
<feature type="coiled-coil region" evidence="1">
    <location>
        <begin position="419"/>
        <end position="471"/>
    </location>
</feature>
<feature type="compositionally biased region" description="Polar residues" evidence="2">
    <location>
        <begin position="252"/>
        <end position="271"/>
    </location>
</feature>
<proteinExistence type="predicted"/>
<feature type="compositionally biased region" description="Polar residues" evidence="2">
    <location>
        <begin position="1"/>
        <end position="31"/>
    </location>
</feature>
<feature type="compositionally biased region" description="Acidic residues" evidence="2">
    <location>
        <begin position="208"/>
        <end position="217"/>
    </location>
</feature>
<evidence type="ECO:0000256" key="1">
    <source>
        <dbReference type="SAM" id="Coils"/>
    </source>
</evidence>
<dbReference type="Proteomes" id="UP000597762">
    <property type="component" value="Unassembled WGS sequence"/>
</dbReference>
<name>A0A812EGV0_ACAPH</name>
<evidence type="ECO:0000313" key="4">
    <source>
        <dbReference type="EMBL" id="CAE1323583.1"/>
    </source>
</evidence>
<accession>A0A812EGV0</accession>
<dbReference type="PANTHER" id="PTHR21411:SF0">
    <property type="entry name" value="REGULATORY PROTEIN ZESTE"/>
    <property type="match status" value="1"/>
</dbReference>
<keyword evidence="1" id="KW-0175">Coiled coil</keyword>
<dbReference type="InterPro" id="IPR028002">
    <property type="entry name" value="Myb_DNA-bind_5"/>
</dbReference>
<dbReference type="Pfam" id="PF13873">
    <property type="entry name" value="Myb_DNA-bind_5"/>
    <property type="match status" value="1"/>
</dbReference>
<organism evidence="4 5">
    <name type="scientific">Acanthosepion pharaonis</name>
    <name type="common">Pharaoh cuttlefish</name>
    <name type="synonym">Sepia pharaonis</name>
    <dbReference type="NCBI Taxonomy" id="158019"/>
    <lineage>
        <taxon>Eukaryota</taxon>
        <taxon>Metazoa</taxon>
        <taxon>Spiralia</taxon>
        <taxon>Lophotrochozoa</taxon>
        <taxon>Mollusca</taxon>
        <taxon>Cephalopoda</taxon>
        <taxon>Coleoidea</taxon>
        <taxon>Decapodiformes</taxon>
        <taxon>Sepiida</taxon>
        <taxon>Sepiina</taxon>
        <taxon>Sepiidae</taxon>
        <taxon>Acanthosepion</taxon>
    </lineage>
</organism>
<feature type="region of interest" description="Disordered" evidence="2">
    <location>
        <begin position="1"/>
        <end position="39"/>
    </location>
</feature>
<evidence type="ECO:0000313" key="5">
    <source>
        <dbReference type="Proteomes" id="UP000597762"/>
    </source>
</evidence>
<evidence type="ECO:0000256" key="2">
    <source>
        <dbReference type="SAM" id="MobiDB-lite"/>
    </source>
</evidence>
<reference evidence="4" key="1">
    <citation type="submission" date="2021-01" db="EMBL/GenBank/DDBJ databases">
        <authorList>
            <person name="Li R."/>
            <person name="Bekaert M."/>
        </authorList>
    </citation>
    <scope>NUCLEOTIDE SEQUENCE</scope>
    <source>
        <strain evidence="4">Farmed</strain>
    </source>
</reference>
<dbReference type="PANTHER" id="PTHR21411">
    <property type="entry name" value="APONTIC"/>
    <property type="match status" value="1"/>
</dbReference>
<sequence>MLSESSQEFDSRQKNGASQSAPNGDLQQQFLRSKKRADNYSRKDKERLIKLVTSRLDVLENKVSNTCVNLQKAQCWVEIANEYNKGTASSDYWRDDRQLKDLWKRMKFTARSDLIRYARQKERKDSAKNNDDGGGPASSLAHEILDDFTLILLRLVPAHFQMDTDGKVLQVIDELLALSPAEVEEQKVLSRNRRQQRRQQMTGHYGNQDDDDDDDDDDAVVLIEVNNRLDNSPDNDPVVILESCLPPPPPQCSNNPNTTSATGTPVTNSNERLDNNSQETNFYTEAVVTPQLSTSVAGNISHRTQVIDVHTGVENGQLQRQHQTSQPLLPPLTSASTTSLQQQPQIEQQQILHEEPIFTFKSEEDTVINDASRQNWYIEQIASRNQFDDVVNDTTSAIPEKDYQYRRKRKNPFYRTLLEDDQNEEMRQQLIEMARKENEKEMQLLDIQTQCEKQRLVREKMETENAVLKQRLLLQLLQSQINKDQGLPSISLLL</sequence>
<dbReference type="AlphaFoldDB" id="A0A812EGV0"/>
<feature type="domain" description="Myb/SANT-like DNA-binding" evidence="3">
    <location>
        <begin position="36"/>
        <end position="113"/>
    </location>
</feature>
<feature type="region of interest" description="Disordered" evidence="2">
    <location>
        <begin position="184"/>
        <end position="217"/>
    </location>
</feature>
<evidence type="ECO:0000259" key="3">
    <source>
        <dbReference type="Pfam" id="PF13873"/>
    </source>
</evidence>
<keyword evidence="5" id="KW-1185">Reference proteome</keyword>
<comment type="caution">
    <text evidence="4">The sequence shown here is derived from an EMBL/GenBank/DDBJ whole genome shotgun (WGS) entry which is preliminary data.</text>
</comment>
<dbReference type="EMBL" id="CAHIKZ030005380">
    <property type="protein sequence ID" value="CAE1323583.1"/>
    <property type="molecule type" value="Genomic_DNA"/>
</dbReference>
<dbReference type="OrthoDB" id="6084504at2759"/>
<gene>
    <name evidence="4" type="ORF">SPHA_73454</name>
</gene>
<feature type="region of interest" description="Disordered" evidence="2">
    <location>
        <begin position="249"/>
        <end position="271"/>
    </location>
</feature>